<keyword evidence="5" id="KW-1133">Transmembrane helix</keyword>
<reference evidence="8" key="1">
    <citation type="journal article" date="2021" name="PeerJ">
        <title>Extensive microbial diversity within the chicken gut microbiome revealed by metagenomics and culture.</title>
        <authorList>
            <person name="Gilroy R."/>
            <person name="Ravi A."/>
            <person name="Getino M."/>
            <person name="Pursley I."/>
            <person name="Horton D.L."/>
            <person name="Alikhan N.F."/>
            <person name="Baker D."/>
            <person name="Gharbi K."/>
            <person name="Hall N."/>
            <person name="Watson M."/>
            <person name="Adriaenssens E.M."/>
            <person name="Foster-Nyarko E."/>
            <person name="Jarju S."/>
            <person name="Secka A."/>
            <person name="Antonio M."/>
            <person name="Oren A."/>
            <person name="Chaudhuri R.R."/>
            <person name="La Ragione R."/>
            <person name="Hildebrand F."/>
            <person name="Pallen M.J."/>
        </authorList>
    </citation>
    <scope>NUCLEOTIDE SEQUENCE</scope>
    <source>
        <strain evidence="8">ChiW4-1371</strain>
    </source>
</reference>
<dbReference type="AlphaFoldDB" id="A0A9D2GW74"/>
<feature type="domain" description="Glycosyltransferase 2-like" evidence="7">
    <location>
        <begin position="10"/>
        <end position="153"/>
    </location>
</feature>
<keyword evidence="2" id="KW-0328">Glycosyltransferase</keyword>
<evidence type="ECO:0000259" key="7">
    <source>
        <dbReference type="Pfam" id="PF00535"/>
    </source>
</evidence>
<dbReference type="GO" id="GO:0005886">
    <property type="term" value="C:plasma membrane"/>
    <property type="evidence" value="ECO:0007669"/>
    <property type="project" value="TreeGrafter"/>
</dbReference>
<evidence type="ECO:0000256" key="5">
    <source>
        <dbReference type="ARBA" id="ARBA00022989"/>
    </source>
</evidence>
<dbReference type="Proteomes" id="UP000824176">
    <property type="component" value="Unassembled WGS sequence"/>
</dbReference>
<organism evidence="8 9">
    <name type="scientific">Candidatus Mucispirillum faecigallinarum</name>
    <dbReference type="NCBI Taxonomy" id="2838699"/>
    <lineage>
        <taxon>Bacteria</taxon>
        <taxon>Pseudomonadati</taxon>
        <taxon>Deferribacterota</taxon>
        <taxon>Deferribacteres</taxon>
        <taxon>Deferribacterales</taxon>
        <taxon>Mucispirillaceae</taxon>
        <taxon>Mucispirillum</taxon>
    </lineage>
</organism>
<dbReference type="PANTHER" id="PTHR48090:SF1">
    <property type="entry name" value="PROPHAGE BACTOPRENOL GLUCOSYL TRANSFERASE HOMOLOG"/>
    <property type="match status" value="1"/>
</dbReference>
<keyword evidence="3" id="KW-0808">Transferase</keyword>
<evidence type="ECO:0000256" key="4">
    <source>
        <dbReference type="ARBA" id="ARBA00022692"/>
    </source>
</evidence>
<accession>A0A9D2GW74</accession>
<reference evidence="8" key="2">
    <citation type="submission" date="2021-04" db="EMBL/GenBank/DDBJ databases">
        <authorList>
            <person name="Gilroy R."/>
        </authorList>
    </citation>
    <scope>NUCLEOTIDE SEQUENCE</scope>
    <source>
        <strain evidence="8">ChiW4-1371</strain>
    </source>
</reference>
<gene>
    <name evidence="8" type="ORF">H9804_10215</name>
</gene>
<name>A0A9D2GW74_9BACT</name>
<evidence type="ECO:0000313" key="9">
    <source>
        <dbReference type="Proteomes" id="UP000824176"/>
    </source>
</evidence>
<dbReference type="Gene3D" id="3.90.550.10">
    <property type="entry name" value="Spore Coat Polysaccharide Biosynthesis Protein SpsA, Chain A"/>
    <property type="match status" value="1"/>
</dbReference>
<dbReference type="InterPro" id="IPR029044">
    <property type="entry name" value="Nucleotide-diphossugar_trans"/>
</dbReference>
<keyword evidence="6" id="KW-0472">Membrane</keyword>
<dbReference type="Pfam" id="PF00535">
    <property type="entry name" value="Glycos_transf_2"/>
    <property type="match status" value="1"/>
</dbReference>
<dbReference type="EMBL" id="DXAQ01000150">
    <property type="protein sequence ID" value="HIZ90309.1"/>
    <property type="molecule type" value="Genomic_DNA"/>
</dbReference>
<feature type="non-terminal residue" evidence="8">
    <location>
        <position position="238"/>
    </location>
</feature>
<evidence type="ECO:0000256" key="3">
    <source>
        <dbReference type="ARBA" id="ARBA00022679"/>
    </source>
</evidence>
<proteinExistence type="predicted"/>
<dbReference type="CDD" id="cd04187">
    <property type="entry name" value="DPM1_like_bac"/>
    <property type="match status" value="1"/>
</dbReference>
<comment type="caution">
    <text evidence="8">The sequence shown here is derived from an EMBL/GenBank/DDBJ whole genome shotgun (WGS) entry which is preliminary data.</text>
</comment>
<evidence type="ECO:0000256" key="6">
    <source>
        <dbReference type="ARBA" id="ARBA00023136"/>
    </source>
</evidence>
<dbReference type="SUPFAM" id="SSF53448">
    <property type="entry name" value="Nucleotide-diphospho-sugar transferases"/>
    <property type="match status" value="1"/>
</dbReference>
<dbReference type="InterPro" id="IPR050256">
    <property type="entry name" value="Glycosyltransferase_2"/>
</dbReference>
<evidence type="ECO:0000313" key="8">
    <source>
        <dbReference type="EMBL" id="HIZ90309.1"/>
    </source>
</evidence>
<comment type="subcellular location">
    <subcellularLocation>
        <location evidence="1">Membrane</location>
        <topology evidence="1">Multi-pass membrane protein</topology>
    </subcellularLocation>
</comment>
<dbReference type="InterPro" id="IPR001173">
    <property type="entry name" value="Glyco_trans_2-like"/>
</dbReference>
<evidence type="ECO:0000256" key="1">
    <source>
        <dbReference type="ARBA" id="ARBA00004141"/>
    </source>
</evidence>
<sequence length="238" mass="27275">MNKHLSVLAIIIPCYNEEAVLEKSHHVFLSILNDMKNQSLISKDSYLCYVNDGSRDNTWNIIQKFIKQDNYVHGISFSKNFGHQSAMLAGLTTCSADVFITIDADMQEDPYAMIEMIKKYNEGYDVVYGVRTSRKDKFLKKIFSSFFYKIMKFLGSDTISNASEYRLISNRVVTELKKYNEKNIYLRGIIASIGFPYTIVSYKRRERIAGETKYPFSKLIAAALNGITTTSIKPLKLT</sequence>
<dbReference type="GO" id="GO:0016757">
    <property type="term" value="F:glycosyltransferase activity"/>
    <property type="evidence" value="ECO:0007669"/>
    <property type="project" value="UniProtKB-KW"/>
</dbReference>
<dbReference type="PANTHER" id="PTHR48090">
    <property type="entry name" value="UNDECAPRENYL-PHOSPHATE 4-DEOXY-4-FORMAMIDO-L-ARABINOSE TRANSFERASE-RELATED"/>
    <property type="match status" value="1"/>
</dbReference>
<keyword evidence="4" id="KW-0812">Transmembrane</keyword>
<evidence type="ECO:0000256" key="2">
    <source>
        <dbReference type="ARBA" id="ARBA00022676"/>
    </source>
</evidence>
<protein>
    <submittedName>
        <fullName evidence="8">Glycosyltransferase family 2 protein</fullName>
    </submittedName>
</protein>